<reference evidence="4" key="1">
    <citation type="submission" date="2021-09" db="EMBL/GenBank/DDBJ databases">
        <title>A high-quality genome of the endoparasitic fungus Hirsutella rhossiliensis with a comparison of Hirsutella genomes reveals transposable elements contributing to genome size variation.</title>
        <authorList>
            <person name="Lin R."/>
            <person name="Jiao Y."/>
            <person name="Sun X."/>
            <person name="Ling J."/>
            <person name="Xie B."/>
            <person name="Cheng X."/>
        </authorList>
    </citation>
    <scope>NUCLEOTIDE SEQUENCE</scope>
    <source>
        <strain evidence="4">HR02</strain>
    </source>
</reference>
<feature type="compositionally biased region" description="Basic and acidic residues" evidence="2">
    <location>
        <begin position="49"/>
        <end position="58"/>
    </location>
</feature>
<organism evidence="4 5">
    <name type="scientific">Hirsutella rhossiliensis</name>
    <dbReference type="NCBI Taxonomy" id="111463"/>
    <lineage>
        <taxon>Eukaryota</taxon>
        <taxon>Fungi</taxon>
        <taxon>Dikarya</taxon>
        <taxon>Ascomycota</taxon>
        <taxon>Pezizomycotina</taxon>
        <taxon>Sordariomycetes</taxon>
        <taxon>Hypocreomycetidae</taxon>
        <taxon>Hypocreales</taxon>
        <taxon>Ophiocordycipitaceae</taxon>
        <taxon>Hirsutella</taxon>
    </lineage>
</organism>
<evidence type="ECO:0000313" key="4">
    <source>
        <dbReference type="EMBL" id="KAH0965876.1"/>
    </source>
</evidence>
<dbReference type="Pfam" id="PF05042">
    <property type="entry name" value="Caleosin"/>
    <property type="match status" value="1"/>
</dbReference>
<feature type="region of interest" description="Disordered" evidence="2">
    <location>
        <begin position="1"/>
        <end position="138"/>
    </location>
</feature>
<keyword evidence="3" id="KW-0812">Transmembrane</keyword>
<dbReference type="PANTHER" id="PTHR31495:SF0">
    <property type="entry name" value="BINDING PROTEIN CALEOSIN, PUTATIVE (AFU_ORTHOLOGUE AFUA_5G13750)-RELATED"/>
    <property type="match status" value="1"/>
</dbReference>
<comment type="similarity">
    <text evidence="1">Belongs to the caleosin family.</text>
</comment>
<dbReference type="PANTHER" id="PTHR31495">
    <property type="entry name" value="PEROXYGENASE 3-RELATED"/>
    <property type="match status" value="1"/>
</dbReference>
<proteinExistence type="inferred from homology"/>
<keyword evidence="3" id="KW-0472">Membrane</keyword>
<evidence type="ECO:0000256" key="2">
    <source>
        <dbReference type="SAM" id="MobiDB-lite"/>
    </source>
</evidence>
<gene>
    <name evidence="4" type="ORF">HRG_03892</name>
</gene>
<feature type="compositionally biased region" description="Basic and acidic residues" evidence="2">
    <location>
        <begin position="92"/>
        <end position="127"/>
    </location>
</feature>
<accession>A0A9P8N4N0</accession>
<dbReference type="RefSeq" id="XP_044723389.1">
    <property type="nucleotide sequence ID" value="XM_044862363.1"/>
</dbReference>
<evidence type="ECO:0000256" key="3">
    <source>
        <dbReference type="SAM" id="Phobius"/>
    </source>
</evidence>
<dbReference type="EMBL" id="JAIZPD010000003">
    <property type="protein sequence ID" value="KAH0965876.1"/>
    <property type="molecule type" value="Genomic_DNA"/>
</dbReference>
<dbReference type="Proteomes" id="UP000824596">
    <property type="component" value="Unassembled WGS sequence"/>
</dbReference>
<keyword evidence="3" id="KW-1133">Transmembrane helix</keyword>
<dbReference type="OrthoDB" id="640742at2759"/>
<dbReference type="GO" id="GO:0004497">
    <property type="term" value="F:monooxygenase activity"/>
    <property type="evidence" value="ECO:0007669"/>
    <property type="project" value="TreeGrafter"/>
</dbReference>
<feature type="transmembrane region" description="Helical" evidence="3">
    <location>
        <begin position="217"/>
        <end position="238"/>
    </location>
</feature>
<feature type="transmembrane region" description="Helical" evidence="3">
    <location>
        <begin position="315"/>
        <end position="334"/>
    </location>
</feature>
<protein>
    <submittedName>
        <fullName evidence="4">Caleosin related protein</fullName>
    </submittedName>
</protein>
<dbReference type="GeneID" id="68353021"/>
<dbReference type="GO" id="GO:0005509">
    <property type="term" value="F:calcium ion binding"/>
    <property type="evidence" value="ECO:0007669"/>
    <property type="project" value="TreeGrafter"/>
</dbReference>
<keyword evidence="5" id="KW-1185">Reference proteome</keyword>
<dbReference type="AlphaFoldDB" id="A0A9P8N4N0"/>
<name>A0A9P8N4N0_9HYPO</name>
<sequence length="366" mass="39873">MGSTKDGVKSGRRKEHSEAKDGDGVKSGGHKKKRAESKASHGVTADGQDAEHPGKANDSDQAGGPKEHPEMANDGEAHAETNKAPGGGVKADGPKDPPDSKANPESKANDSVKRDGLAGRAETKADNGNKPGVVTSIPEVPITVQRKPFVQPDDKVRLPHAGTARASLAATYERPDGTAQGGWAERHQNQTVLQQHVEFFDQDRDGVIWPVDTFKGFYALGYGIAFSLLAAAIINGAFSYPTLSGYLPDPLFRIYIRNIHKDKHGSDSGTYDAEGRFVPQKFEEIFSKYAEGRDYVTVPDVLKFLRGQRLLADPFGWLGALFEWLATYLLLWPANGRMAKEDIRGVYDGSIFYTIAARREKLKNRG</sequence>
<feature type="compositionally biased region" description="Basic and acidic residues" evidence="2">
    <location>
        <begin position="15"/>
        <end position="24"/>
    </location>
</feature>
<feature type="compositionally biased region" description="Basic and acidic residues" evidence="2">
    <location>
        <begin position="65"/>
        <end position="81"/>
    </location>
</feature>
<dbReference type="InterPro" id="IPR007736">
    <property type="entry name" value="Caleosin-related"/>
</dbReference>
<comment type="caution">
    <text evidence="4">The sequence shown here is derived from an EMBL/GenBank/DDBJ whole genome shotgun (WGS) entry which is preliminary data.</text>
</comment>
<evidence type="ECO:0000313" key="5">
    <source>
        <dbReference type="Proteomes" id="UP000824596"/>
    </source>
</evidence>
<evidence type="ECO:0000256" key="1">
    <source>
        <dbReference type="ARBA" id="ARBA00006765"/>
    </source>
</evidence>